<feature type="domain" description="PhoU" evidence="8">
    <location>
        <begin position="122"/>
        <end position="206"/>
    </location>
</feature>
<dbReference type="FunFam" id="1.20.58.220:FF:000004">
    <property type="entry name" value="Phosphate-specific transport system accessory protein PhoU"/>
    <property type="match status" value="1"/>
</dbReference>
<feature type="domain" description="PhoU" evidence="8">
    <location>
        <begin position="19"/>
        <end position="105"/>
    </location>
</feature>
<organism evidence="9 10">
    <name type="scientific">Virgibacillus salarius</name>
    <dbReference type="NCBI Taxonomy" id="447199"/>
    <lineage>
        <taxon>Bacteria</taxon>
        <taxon>Bacillati</taxon>
        <taxon>Bacillota</taxon>
        <taxon>Bacilli</taxon>
        <taxon>Bacillales</taxon>
        <taxon>Bacillaceae</taxon>
        <taxon>Virgibacillus</taxon>
    </lineage>
</organism>
<evidence type="ECO:0000256" key="7">
    <source>
        <dbReference type="PIRNR" id="PIRNR003107"/>
    </source>
</evidence>
<evidence type="ECO:0000256" key="4">
    <source>
        <dbReference type="ARBA" id="ARBA00022448"/>
    </source>
</evidence>
<dbReference type="PANTHER" id="PTHR42930:SF3">
    <property type="entry name" value="PHOSPHATE-SPECIFIC TRANSPORT SYSTEM ACCESSORY PROTEIN PHOU"/>
    <property type="match status" value="1"/>
</dbReference>
<accession>A0A941DTQ9</accession>
<dbReference type="InterPro" id="IPR038078">
    <property type="entry name" value="PhoU-like_sf"/>
</dbReference>
<dbReference type="PANTHER" id="PTHR42930">
    <property type="entry name" value="PHOSPHATE-SPECIFIC TRANSPORT SYSTEM ACCESSORY PROTEIN PHOU"/>
    <property type="match status" value="1"/>
</dbReference>
<dbReference type="GO" id="GO:0006817">
    <property type="term" value="P:phosphate ion transport"/>
    <property type="evidence" value="ECO:0007669"/>
    <property type="project" value="UniProtKB-KW"/>
</dbReference>
<protein>
    <recommendedName>
        <fullName evidence="7">Phosphate-specific transport system accessory protein PhoU</fullName>
    </recommendedName>
</protein>
<dbReference type="InterPro" id="IPR028366">
    <property type="entry name" value="PhoU"/>
</dbReference>
<evidence type="ECO:0000313" key="9">
    <source>
        <dbReference type="EMBL" id="MBR7797019.1"/>
    </source>
</evidence>
<dbReference type="EMBL" id="JAGSOT010000040">
    <property type="protein sequence ID" value="MBR7797019.1"/>
    <property type="molecule type" value="Genomic_DNA"/>
</dbReference>
<proteinExistence type="inferred from homology"/>
<evidence type="ECO:0000256" key="3">
    <source>
        <dbReference type="ARBA" id="ARBA00011738"/>
    </source>
</evidence>
<dbReference type="GO" id="GO:0045936">
    <property type="term" value="P:negative regulation of phosphate metabolic process"/>
    <property type="evidence" value="ECO:0007669"/>
    <property type="project" value="InterPro"/>
</dbReference>
<dbReference type="Gene3D" id="1.20.58.220">
    <property type="entry name" value="Phosphate transport system protein phou homolog 2, domain 2"/>
    <property type="match status" value="1"/>
</dbReference>
<evidence type="ECO:0000256" key="5">
    <source>
        <dbReference type="ARBA" id="ARBA00022490"/>
    </source>
</evidence>
<dbReference type="RefSeq" id="WP_166530588.1">
    <property type="nucleotide sequence ID" value="NZ_JAGSOT010000040.1"/>
</dbReference>
<sequence>MNTRGQFHHEIEEINQDIIQVAKLTEKALNNALNSLYEQDITLANQVIEDDKEIDKKEIDINDKVILLIAKQQPVATDLRRLITALKIVTDLERMADNAKNIARSAIRLGENGETLLPHGLANMQTYIIEMLQIAMESFSNEDIILAAQLSEMDDKVDKQNKLIISELLGETATKPDKIQYIMQVAFCARYLERYADHITNIGESILYLVKGENFNLN</sequence>
<dbReference type="AlphaFoldDB" id="A0A941DTQ9"/>
<comment type="function">
    <text evidence="7">Plays a role in the regulation of phosphate uptake.</text>
</comment>
<keyword evidence="6 7" id="KW-0592">Phosphate transport</keyword>
<evidence type="ECO:0000259" key="8">
    <source>
        <dbReference type="Pfam" id="PF01895"/>
    </source>
</evidence>
<dbReference type="Proteomes" id="UP000675284">
    <property type="component" value="Unassembled WGS sequence"/>
</dbReference>
<dbReference type="GO" id="GO:0005737">
    <property type="term" value="C:cytoplasm"/>
    <property type="evidence" value="ECO:0007669"/>
    <property type="project" value="UniProtKB-SubCell"/>
</dbReference>
<keyword evidence="5 7" id="KW-0963">Cytoplasm</keyword>
<comment type="subcellular location">
    <subcellularLocation>
        <location evidence="1 7">Cytoplasm</location>
    </subcellularLocation>
</comment>
<keyword evidence="4 7" id="KW-0813">Transport</keyword>
<gene>
    <name evidence="9" type="primary">phoU</name>
    <name evidence="9" type="ORF">KCX74_13330</name>
</gene>
<evidence type="ECO:0000313" key="10">
    <source>
        <dbReference type="Proteomes" id="UP000675284"/>
    </source>
</evidence>
<evidence type="ECO:0000256" key="1">
    <source>
        <dbReference type="ARBA" id="ARBA00004496"/>
    </source>
</evidence>
<dbReference type="GO" id="GO:0030643">
    <property type="term" value="P:intracellular phosphate ion homeostasis"/>
    <property type="evidence" value="ECO:0007669"/>
    <property type="project" value="InterPro"/>
</dbReference>
<comment type="caution">
    <text evidence="9">The sequence shown here is derived from an EMBL/GenBank/DDBJ whole genome shotgun (WGS) entry which is preliminary data.</text>
</comment>
<keyword evidence="10" id="KW-1185">Reference proteome</keyword>
<comment type="subunit">
    <text evidence="3 7">Homodimer.</text>
</comment>
<dbReference type="NCBIfam" id="TIGR02135">
    <property type="entry name" value="phoU_full"/>
    <property type="match status" value="1"/>
</dbReference>
<dbReference type="Pfam" id="PF01895">
    <property type="entry name" value="PhoU"/>
    <property type="match status" value="2"/>
</dbReference>
<dbReference type="PIRSF" id="PIRSF003107">
    <property type="entry name" value="PhoU"/>
    <property type="match status" value="1"/>
</dbReference>
<evidence type="ECO:0000256" key="6">
    <source>
        <dbReference type="ARBA" id="ARBA00022592"/>
    </source>
</evidence>
<name>A0A941DTQ9_9BACI</name>
<evidence type="ECO:0000256" key="2">
    <source>
        <dbReference type="ARBA" id="ARBA00008107"/>
    </source>
</evidence>
<reference evidence="9" key="1">
    <citation type="submission" date="2021-04" db="EMBL/GenBank/DDBJ databases">
        <title>Isolation and polyphasic classification of algal microorganism.</title>
        <authorList>
            <person name="Wang S."/>
        </authorList>
    </citation>
    <scope>NUCLEOTIDE SEQUENCE</scope>
    <source>
        <strain evidence="9">720a</strain>
    </source>
</reference>
<dbReference type="InterPro" id="IPR026022">
    <property type="entry name" value="PhoU_dom"/>
</dbReference>
<comment type="similarity">
    <text evidence="2 7">Belongs to the PhoU family.</text>
</comment>
<dbReference type="SUPFAM" id="SSF109755">
    <property type="entry name" value="PhoU-like"/>
    <property type="match status" value="1"/>
</dbReference>